<protein>
    <submittedName>
        <fullName evidence="2">Uncharacterized protein</fullName>
    </submittedName>
</protein>
<evidence type="ECO:0000256" key="1">
    <source>
        <dbReference type="SAM" id="MobiDB-lite"/>
    </source>
</evidence>
<evidence type="ECO:0000313" key="3">
    <source>
        <dbReference type="Proteomes" id="UP001153076"/>
    </source>
</evidence>
<dbReference type="OrthoDB" id="1433100at2759"/>
<evidence type="ECO:0000313" key="2">
    <source>
        <dbReference type="EMBL" id="KAJ8422228.1"/>
    </source>
</evidence>
<organism evidence="2 3">
    <name type="scientific">Carnegiea gigantea</name>
    <dbReference type="NCBI Taxonomy" id="171969"/>
    <lineage>
        <taxon>Eukaryota</taxon>
        <taxon>Viridiplantae</taxon>
        <taxon>Streptophyta</taxon>
        <taxon>Embryophyta</taxon>
        <taxon>Tracheophyta</taxon>
        <taxon>Spermatophyta</taxon>
        <taxon>Magnoliopsida</taxon>
        <taxon>eudicotyledons</taxon>
        <taxon>Gunneridae</taxon>
        <taxon>Pentapetalae</taxon>
        <taxon>Caryophyllales</taxon>
        <taxon>Cactineae</taxon>
        <taxon>Cactaceae</taxon>
        <taxon>Cactoideae</taxon>
        <taxon>Echinocereeae</taxon>
        <taxon>Carnegiea</taxon>
    </lineage>
</organism>
<sequence>MVMSGAMFSRTHMELHGLYIWKTSVEWANTLRQKLCGASLWKQRKRCNESVWFYGHTTWFTKHDKGRFPRLASWDNVDHGDRWVLDVHISLPLFGVLYRERAREELRAEQGKHITCTKELEARLNIYKAHGERQDARHQPTADISTVTPDGVRQPFDGGVAKGAHGG</sequence>
<proteinExistence type="predicted"/>
<dbReference type="AlphaFoldDB" id="A0A9Q1GPD0"/>
<feature type="region of interest" description="Disordered" evidence="1">
    <location>
        <begin position="132"/>
        <end position="167"/>
    </location>
</feature>
<comment type="caution">
    <text evidence="2">The sequence shown here is derived from an EMBL/GenBank/DDBJ whole genome shotgun (WGS) entry which is preliminary data.</text>
</comment>
<reference evidence="2" key="1">
    <citation type="submission" date="2022-04" db="EMBL/GenBank/DDBJ databases">
        <title>Carnegiea gigantea Genome sequencing and assembly v2.</title>
        <authorList>
            <person name="Copetti D."/>
            <person name="Sanderson M.J."/>
            <person name="Burquez A."/>
            <person name="Wojciechowski M.F."/>
        </authorList>
    </citation>
    <scope>NUCLEOTIDE SEQUENCE</scope>
    <source>
        <strain evidence="2">SGP5-SGP5p</strain>
        <tissue evidence="2">Aerial part</tissue>
    </source>
</reference>
<dbReference type="EMBL" id="JAKOGI010002334">
    <property type="protein sequence ID" value="KAJ8422228.1"/>
    <property type="molecule type" value="Genomic_DNA"/>
</dbReference>
<dbReference type="Proteomes" id="UP001153076">
    <property type="component" value="Unassembled WGS sequence"/>
</dbReference>
<gene>
    <name evidence="2" type="ORF">Cgig2_000333</name>
</gene>
<keyword evidence="3" id="KW-1185">Reference proteome</keyword>
<accession>A0A9Q1GPD0</accession>
<name>A0A9Q1GPD0_9CARY</name>